<dbReference type="InterPro" id="IPR019734">
    <property type="entry name" value="TPR_rpt"/>
</dbReference>
<name>A0ABY9WZZ2_9BACT</name>
<protein>
    <submittedName>
        <fullName evidence="2">Tetratricopeptide repeat protein</fullName>
    </submittedName>
</protein>
<proteinExistence type="predicted"/>
<organism evidence="2 3">
    <name type="scientific">Archangium minus</name>
    <dbReference type="NCBI Taxonomy" id="83450"/>
    <lineage>
        <taxon>Bacteria</taxon>
        <taxon>Pseudomonadati</taxon>
        <taxon>Myxococcota</taxon>
        <taxon>Myxococcia</taxon>
        <taxon>Myxococcales</taxon>
        <taxon>Cystobacterineae</taxon>
        <taxon>Archangiaceae</taxon>
        <taxon>Archangium</taxon>
    </lineage>
</organism>
<dbReference type="SUPFAM" id="SSF48452">
    <property type="entry name" value="TPR-like"/>
    <property type="match status" value="1"/>
</dbReference>
<evidence type="ECO:0000313" key="2">
    <source>
        <dbReference type="EMBL" id="WNG48698.1"/>
    </source>
</evidence>
<keyword evidence="1" id="KW-0802">TPR repeat</keyword>
<gene>
    <name evidence="2" type="ORF">F0U60_34715</name>
</gene>
<keyword evidence="3" id="KW-1185">Reference proteome</keyword>
<dbReference type="InterPro" id="IPR011990">
    <property type="entry name" value="TPR-like_helical_dom_sf"/>
</dbReference>
<dbReference type="Pfam" id="PF13414">
    <property type="entry name" value="TPR_11"/>
    <property type="match status" value="1"/>
</dbReference>
<dbReference type="SMART" id="SM00028">
    <property type="entry name" value="TPR"/>
    <property type="match status" value="3"/>
</dbReference>
<accession>A0ABY9WZZ2</accession>
<dbReference type="Proteomes" id="UP001611383">
    <property type="component" value="Chromosome"/>
</dbReference>
<evidence type="ECO:0000313" key="3">
    <source>
        <dbReference type="Proteomes" id="UP001611383"/>
    </source>
</evidence>
<reference evidence="2 3" key="1">
    <citation type="submission" date="2019-08" db="EMBL/GenBank/DDBJ databases">
        <title>Archangium and Cystobacter genomes.</title>
        <authorList>
            <person name="Chen I.-C.K."/>
            <person name="Wielgoss S."/>
        </authorList>
    </citation>
    <scope>NUCLEOTIDE SEQUENCE [LARGE SCALE GENOMIC DNA]</scope>
    <source>
        <strain evidence="2 3">Cbm 6</strain>
    </source>
</reference>
<dbReference type="PROSITE" id="PS50005">
    <property type="entry name" value="TPR"/>
    <property type="match status" value="1"/>
</dbReference>
<dbReference type="Gene3D" id="1.25.40.10">
    <property type="entry name" value="Tetratricopeptide repeat domain"/>
    <property type="match status" value="1"/>
</dbReference>
<dbReference type="EMBL" id="CP043494">
    <property type="protein sequence ID" value="WNG48698.1"/>
    <property type="molecule type" value="Genomic_DNA"/>
</dbReference>
<feature type="repeat" description="TPR" evidence="1">
    <location>
        <begin position="225"/>
        <end position="258"/>
    </location>
</feature>
<sequence length="339" mass="35663">MNAGGLGQAIGARLQGSRPPPMMEGLPLMASVSITIGLAAVVAAAPGAARAETVLQGGYQANVLGRVELSAEKERLVAFATGGGPCDFAPRSRVLEGELQGNVLVGQLTLCLQGPSCPTMDTLPILALFSPEDRTLTAYVRPRAGCQVPVLGKGGVMVLQPVGEAPSAASVRGGASSMARLRGEKRNPEAAKAALERGNRLLGEKNWGGSVAEFERSISYDDRNWVAFFGLGTAWLMRGQASDAIEALNRAWALNPKDPRVHYNLACAYSRISDKKQALAHLGLAVKLGFTIAEGSLDAELDKLLGSDPESFGKYLQLTQQAYTNHAKASAGRRQQTGP</sequence>
<evidence type="ECO:0000256" key="1">
    <source>
        <dbReference type="PROSITE-ProRule" id="PRU00339"/>
    </source>
</evidence>